<keyword evidence="2" id="KW-0732">Signal</keyword>
<accession>A0ABX1SH71</accession>
<keyword evidence="4" id="KW-1185">Reference proteome</keyword>
<reference evidence="3 4" key="1">
    <citation type="submission" date="2020-04" db="EMBL/GenBank/DDBJ databases">
        <authorList>
            <person name="Klaysubun C."/>
            <person name="Duangmal K."/>
            <person name="Lipun K."/>
        </authorList>
    </citation>
    <scope>NUCLEOTIDE SEQUENCE [LARGE SCALE GENOMIC DNA]</scope>
    <source>
        <strain evidence="3 4">K10HN5</strain>
    </source>
</reference>
<comment type="caution">
    <text evidence="3">The sequence shown here is derived from an EMBL/GenBank/DDBJ whole genome shotgun (WGS) entry which is preliminary data.</text>
</comment>
<feature type="region of interest" description="Disordered" evidence="1">
    <location>
        <begin position="31"/>
        <end position="95"/>
    </location>
</feature>
<feature type="chain" id="PRO_5045264269" description="Lipoprotein" evidence="2">
    <location>
        <begin position="30"/>
        <end position="237"/>
    </location>
</feature>
<protein>
    <recommendedName>
        <fullName evidence="5">Lipoprotein</fullName>
    </recommendedName>
</protein>
<evidence type="ECO:0008006" key="5">
    <source>
        <dbReference type="Google" id="ProtNLM"/>
    </source>
</evidence>
<organism evidence="3 4">
    <name type="scientific">Pseudonocardia acidicola</name>
    <dbReference type="NCBI Taxonomy" id="2724939"/>
    <lineage>
        <taxon>Bacteria</taxon>
        <taxon>Bacillati</taxon>
        <taxon>Actinomycetota</taxon>
        <taxon>Actinomycetes</taxon>
        <taxon>Pseudonocardiales</taxon>
        <taxon>Pseudonocardiaceae</taxon>
        <taxon>Pseudonocardia</taxon>
    </lineage>
</organism>
<evidence type="ECO:0000256" key="2">
    <source>
        <dbReference type="SAM" id="SignalP"/>
    </source>
</evidence>
<dbReference type="Proteomes" id="UP000820669">
    <property type="component" value="Unassembled WGS sequence"/>
</dbReference>
<dbReference type="PROSITE" id="PS51257">
    <property type="entry name" value="PROKAR_LIPOPROTEIN"/>
    <property type="match status" value="1"/>
</dbReference>
<feature type="compositionally biased region" description="Low complexity" evidence="1">
    <location>
        <begin position="35"/>
        <end position="56"/>
    </location>
</feature>
<sequence length="237" mass="24078">MKGTWAGRTGRWAALVAAVVAVVVGCAPAAPPAPSSGQPGAPASPTAATSAAAPTSPDRPMTPAPRTTASKSSTTPGGTGSAATSRPSARTSAPAGRSWSTYITFYGAGDNDPPGTAIAHPNARHSHAGGTGTFSDPVTLASDRRELPVGTVLYYPSLRKYFVMEDDCVACIGEWAAAKRPHLDLWAGDFSGESFLACQEALTPAGKVAVEVNPPPGREVDTRSLYDGAGRCLSPAS</sequence>
<gene>
    <name evidence="3" type="ORF">HF526_26955</name>
</gene>
<dbReference type="RefSeq" id="WP_169384379.1">
    <property type="nucleotide sequence ID" value="NZ_JAAXLA010000068.1"/>
</dbReference>
<feature type="compositionally biased region" description="Low complexity" evidence="1">
    <location>
        <begin position="67"/>
        <end position="95"/>
    </location>
</feature>
<dbReference type="EMBL" id="JAAXLA010000068">
    <property type="protein sequence ID" value="NMI00916.1"/>
    <property type="molecule type" value="Genomic_DNA"/>
</dbReference>
<feature type="region of interest" description="Disordered" evidence="1">
    <location>
        <begin position="210"/>
        <end position="237"/>
    </location>
</feature>
<feature type="signal peptide" evidence="2">
    <location>
        <begin position="1"/>
        <end position="29"/>
    </location>
</feature>
<evidence type="ECO:0000256" key="1">
    <source>
        <dbReference type="SAM" id="MobiDB-lite"/>
    </source>
</evidence>
<evidence type="ECO:0000313" key="4">
    <source>
        <dbReference type="Proteomes" id="UP000820669"/>
    </source>
</evidence>
<name>A0ABX1SH71_9PSEU</name>
<proteinExistence type="predicted"/>
<evidence type="ECO:0000313" key="3">
    <source>
        <dbReference type="EMBL" id="NMI00916.1"/>
    </source>
</evidence>